<dbReference type="Pfam" id="PF05593">
    <property type="entry name" value="RHS_repeat"/>
    <property type="match status" value="1"/>
</dbReference>
<gene>
    <name evidence="4" type="ORF">Dsi01nite_112490</name>
</gene>
<evidence type="ECO:0000259" key="3">
    <source>
        <dbReference type="Pfam" id="PF25023"/>
    </source>
</evidence>
<keyword evidence="5" id="KW-1185">Reference proteome</keyword>
<sequence>MPWDTYCSPAWTSCAQRSPTYWTSSKLDTITTKVWNAADGAYRDVDRWDMTYTFPSYDGVNSVLWLNNIQHTGLAGGSLAEPAMMFAGTALKNRVYTSEKMYRFRLSGIDNGLGGQQVINYEGSGCSQALLSTFNWRYNPYRCYPSWNGTGYDWYEKYTFSWIRDIDVATGAPELWSFYSYSNDGSVNQLWAYDTNEMVPPEHRNWSKYVGYATVTVKQGPDDAHSSKTKTLYYRGLHDDGFEADGTHYTVNVTDSQAVATTDARALAGMVREQTTLDGATPLASTITDYTVTQTAKRVTTIPSGTITAYRATTAASKQRTFLAASNTWRWSRTEYSYDSDGLLTQTKDLGETGTATGNIPATDDTCTTITYTTPDIAKWFKAYPAKTVTTDCSATPTDGSYLSGSQIFYDGSSTNGATPTAGLPTKTTVLQQVASGTQTWIQGGRAEYDTNGRVTKSYDGLDRDTTTTYTPAAGGPVTKVEIRNPLGHTTTSVLHPTLGAPTSVTDANGNITSAEYDPLGRTRKLFQPHNSTVVNYTATTATQTFTDITDTGTQVPLTGDDTHTQISLPFAFSFYGQTYSSAYLSSNGLLSFTGQSADSESTTLPDPNLPNAAIYPFWDDLQLIGQSEVATQVTGTAPNRQFTIEWYQAYLFNRGTRVTFSITLHENGNIVFNYTGIDANGHDQGNAATIGIENQTGSAATQYAYHQTLIATNKAITFTPSVAAAITLPDVEYAYTFGSSTAPSVVTTKAVTAKNTQVARYDIYDGLMRPRQTQVPSLAAAGGRVIADTQYDGRGLAVKTSSFYNSAAPSGTLAAFADTGVTKQVRTTYDLLNRPTVSARWSQNSLLWQSTVSYDGDRVTTTPADGAAAVTVFDVSGSTTSLKLYPTSTVTGTPEITSYTYDRLGQLTKVVDASTGNQITNNYDLLGRRTSSTDPDTGSSSTKYDAGGQVTWTVDGRNQKISYEYDQLGRETTRWAGEITTGTKLATYTYDTLAKGMPTSSTRWVGADQYTLSVDGYTERYQPTGQTWKIPMIQGALAGTKQLSYSYDPIGNLTSVAYPAGGGLPAESVTYSYNDLNAPTTTIGLSSYVTSATYGEFGELKQRVQGASGASQLTRQYFYDPATMRLTSVQSLLPNQAQPGQFTTVQNDGYAYTATGDITRITDGTDSQSQCYKYDGQHRLTDAWTAADACLAAPAASAVTSSGKYPYWDTYTFDTSGRRTTDTHRISASNTTNRIFHYPAVGAARVHGATSVDYSGAAVRTDSMTYDNAGNTQQRTINGVVTDFTYNSENQFAAATVHAAGGDQTTTHLYDAGGGLLIRKEPGGTTLYAAGQEYKLTGASTVTATRQYSHGGASVAVRTNDGVSWLAADHQGSANLTVNSTTGTVQRRWYTPYGADRATQGAWPNDRGFLNKQNNASTGLLDVGAREYDPNLGTFLSPDPVLSTGDPVTYNAYAYSAHSPIVYSDPSGLIHSGAESGGVMMGSAPGVGNVGATRQESGGSGASGGSASGTLTIPGWDGFWLFVAAAIVTTTNFQVRSTTSSAIYWKAGASTQSATTNDVDAARSQRLGNEQVEQLDELKGSKARNYEYQFELDLGLPEPAPAGGGKKGGGGGGKPPRKPPVFRTANPEDDPWEDLARIRSNAGAGTTKGADDNFAFGRLDIEGRGTTYGKNGQFARPWPRPEGKGGVNEITWFQHAEGMAGAEARSLGYTGGVGRWFVDVPLCGPCAGNGLGGIVNLLDLDILYVRTAQGFEGYILRGGTKVIPGEPPAGLF</sequence>
<keyword evidence="1" id="KW-0677">Repeat</keyword>
<evidence type="ECO:0000313" key="4">
    <source>
        <dbReference type="EMBL" id="GIG53208.1"/>
    </source>
</evidence>
<dbReference type="EMBL" id="BONQ01000223">
    <property type="protein sequence ID" value="GIG53208.1"/>
    <property type="molecule type" value="Genomic_DNA"/>
</dbReference>
<dbReference type="InterPro" id="IPR006530">
    <property type="entry name" value="YD"/>
</dbReference>
<dbReference type="PANTHER" id="PTHR32305:SF17">
    <property type="entry name" value="TRNA NUCLEASE WAPA"/>
    <property type="match status" value="1"/>
</dbReference>
<dbReference type="NCBIfam" id="TIGR03696">
    <property type="entry name" value="Rhs_assc_core"/>
    <property type="match status" value="1"/>
</dbReference>
<name>A0A919Q2Q2_9ACTN</name>
<dbReference type="Gene3D" id="2.180.10.10">
    <property type="entry name" value="RHS repeat-associated core"/>
    <property type="match status" value="1"/>
</dbReference>
<dbReference type="PANTHER" id="PTHR32305">
    <property type="match status" value="1"/>
</dbReference>
<dbReference type="InterPro" id="IPR050708">
    <property type="entry name" value="T6SS_VgrG/RHS"/>
</dbReference>
<accession>A0A919Q2Q2</accession>
<feature type="domain" description="Teneurin-like YD-shell" evidence="3">
    <location>
        <begin position="1252"/>
        <end position="1462"/>
    </location>
</feature>
<dbReference type="NCBIfam" id="TIGR01643">
    <property type="entry name" value="YD_repeat_2x"/>
    <property type="match status" value="1"/>
</dbReference>
<proteinExistence type="predicted"/>
<evidence type="ECO:0000313" key="5">
    <source>
        <dbReference type="Proteomes" id="UP000660611"/>
    </source>
</evidence>
<evidence type="ECO:0000256" key="1">
    <source>
        <dbReference type="ARBA" id="ARBA00022737"/>
    </source>
</evidence>
<dbReference type="InterPro" id="IPR056823">
    <property type="entry name" value="TEN-like_YD-shell"/>
</dbReference>
<feature type="region of interest" description="Disordered" evidence="2">
    <location>
        <begin position="1596"/>
        <end position="1632"/>
    </location>
</feature>
<organism evidence="4 5">
    <name type="scientific">Dactylosporangium siamense</name>
    <dbReference type="NCBI Taxonomy" id="685454"/>
    <lineage>
        <taxon>Bacteria</taxon>
        <taxon>Bacillati</taxon>
        <taxon>Actinomycetota</taxon>
        <taxon>Actinomycetes</taxon>
        <taxon>Micromonosporales</taxon>
        <taxon>Micromonosporaceae</taxon>
        <taxon>Dactylosporangium</taxon>
    </lineage>
</organism>
<feature type="region of interest" description="Disordered" evidence="2">
    <location>
        <begin position="926"/>
        <end position="946"/>
    </location>
</feature>
<dbReference type="InterPro" id="IPR031325">
    <property type="entry name" value="RHS_repeat"/>
</dbReference>
<protein>
    <recommendedName>
        <fullName evidence="3">Teneurin-like YD-shell domain-containing protein</fullName>
    </recommendedName>
</protein>
<feature type="compositionally biased region" description="Gly residues" evidence="2">
    <location>
        <begin position="1603"/>
        <end position="1615"/>
    </location>
</feature>
<dbReference type="Pfam" id="PF25023">
    <property type="entry name" value="TEN_YD-shell"/>
    <property type="match status" value="1"/>
</dbReference>
<dbReference type="InterPro" id="IPR022385">
    <property type="entry name" value="Rhs_assc_core"/>
</dbReference>
<feature type="compositionally biased region" description="Low complexity" evidence="2">
    <location>
        <begin position="931"/>
        <end position="943"/>
    </location>
</feature>
<dbReference type="Proteomes" id="UP000660611">
    <property type="component" value="Unassembled WGS sequence"/>
</dbReference>
<comment type="caution">
    <text evidence="4">The sequence shown here is derived from an EMBL/GenBank/DDBJ whole genome shotgun (WGS) entry which is preliminary data.</text>
</comment>
<evidence type="ECO:0000256" key="2">
    <source>
        <dbReference type="SAM" id="MobiDB-lite"/>
    </source>
</evidence>
<reference evidence="4" key="1">
    <citation type="submission" date="2021-01" db="EMBL/GenBank/DDBJ databases">
        <title>Whole genome shotgun sequence of Dactylosporangium siamense NBRC 106093.</title>
        <authorList>
            <person name="Komaki H."/>
            <person name="Tamura T."/>
        </authorList>
    </citation>
    <scope>NUCLEOTIDE SEQUENCE</scope>
    <source>
        <strain evidence="4">NBRC 106093</strain>
    </source>
</reference>